<name>A0A445BTK3_ARAHY</name>
<comment type="caution">
    <text evidence="4">The sequence shown here is derived from an EMBL/GenBank/DDBJ whole genome shotgun (WGS) entry which is preliminary data.</text>
</comment>
<evidence type="ECO:0000256" key="1">
    <source>
        <dbReference type="ARBA" id="ARBA00001946"/>
    </source>
</evidence>
<proteinExistence type="predicted"/>
<keyword evidence="5" id="KW-1185">Reference proteome</keyword>
<evidence type="ECO:0000313" key="4">
    <source>
        <dbReference type="EMBL" id="RYR42023.1"/>
    </source>
</evidence>
<gene>
    <name evidence="4" type="ORF">Ahy_A08g038472</name>
</gene>
<accession>A0A445BTK3</accession>
<dbReference type="Proteomes" id="UP000289738">
    <property type="component" value="Chromosome A08"/>
</dbReference>
<evidence type="ECO:0000313" key="5">
    <source>
        <dbReference type="Proteomes" id="UP000289738"/>
    </source>
</evidence>
<dbReference type="GO" id="GO:0003824">
    <property type="term" value="F:catalytic activity"/>
    <property type="evidence" value="ECO:0007669"/>
    <property type="project" value="UniProtKB-ARBA"/>
</dbReference>
<dbReference type="InterPro" id="IPR036412">
    <property type="entry name" value="HAD-like_sf"/>
</dbReference>
<dbReference type="PANTHER" id="PTHR46193">
    <property type="entry name" value="6-PHOSPHOGLUCONATE PHOSPHATASE"/>
    <property type="match status" value="1"/>
</dbReference>
<evidence type="ECO:0000256" key="3">
    <source>
        <dbReference type="ARBA" id="ARBA00022842"/>
    </source>
</evidence>
<dbReference type="AlphaFoldDB" id="A0A445BTK3"/>
<sequence length="141" mass="16076">MDQDPPQGLQPQNEQIRCEKVPITEEFFIETITGKHNDDIALTLFPDDLKRGLKFVNDKEDMFQRLAKEQVKSLNGLDKVREWMESRGLKRAAMTNAPRANAELIISLLGLSNFFHAVIIGGECEHAKPMHACTDRRTENL</sequence>
<dbReference type="STRING" id="3818.A0A445BTK3"/>
<dbReference type="InterPro" id="IPR051600">
    <property type="entry name" value="Beta-PGM-like"/>
</dbReference>
<dbReference type="PANTHER" id="PTHR46193:SF9">
    <property type="entry name" value="HALOACID DEHALOGENASE-LIKE HYDROLASE DOMAIN-CONTAINING PROTEIN SGPP"/>
    <property type="match status" value="1"/>
</dbReference>
<organism evidence="4 5">
    <name type="scientific">Arachis hypogaea</name>
    <name type="common">Peanut</name>
    <dbReference type="NCBI Taxonomy" id="3818"/>
    <lineage>
        <taxon>Eukaryota</taxon>
        <taxon>Viridiplantae</taxon>
        <taxon>Streptophyta</taxon>
        <taxon>Embryophyta</taxon>
        <taxon>Tracheophyta</taxon>
        <taxon>Spermatophyta</taxon>
        <taxon>Magnoliopsida</taxon>
        <taxon>eudicotyledons</taxon>
        <taxon>Gunneridae</taxon>
        <taxon>Pentapetalae</taxon>
        <taxon>rosids</taxon>
        <taxon>fabids</taxon>
        <taxon>Fabales</taxon>
        <taxon>Fabaceae</taxon>
        <taxon>Papilionoideae</taxon>
        <taxon>50 kb inversion clade</taxon>
        <taxon>dalbergioids sensu lato</taxon>
        <taxon>Dalbergieae</taxon>
        <taxon>Pterocarpus clade</taxon>
        <taxon>Arachis</taxon>
    </lineage>
</organism>
<keyword evidence="3" id="KW-0460">Magnesium</keyword>
<dbReference type="Pfam" id="PF13419">
    <property type="entry name" value="HAD_2"/>
    <property type="match status" value="1"/>
</dbReference>
<reference evidence="4 5" key="1">
    <citation type="submission" date="2019-01" db="EMBL/GenBank/DDBJ databases">
        <title>Sequencing of cultivated peanut Arachis hypogaea provides insights into genome evolution and oil improvement.</title>
        <authorList>
            <person name="Chen X."/>
        </authorList>
    </citation>
    <scope>NUCLEOTIDE SEQUENCE [LARGE SCALE GENOMIC DNA]</scope>
    <source>
        <strain evidence="5">cv. Fuhuasheng</strain>
        <tissue evidence="4">Leaves</tissue>
    </source>
</reference>
<dbReference type="EMBL" id="SDMP01000008">
    <property type="protein sequence ID" value="RYR42023.1"/>
    <property type="molecule type" value="Genomic_DNA"/>
</dbReference>
<evidence type="ECO:0000256" key="2">
    <source>
        <dbReference type="ARBA" id="ARBA00022723"/>
    </source>
</evidence>
<keyword evidence="2" id="KW-0479">Metal-binding</keyword>
<dbReference type="Gene3D" id="1.10.150.240">
    <property type="entry name" value="Putative phosphatase, domain 2"/>
    <property type="match status" value="1"/>
</dbReference>
<protein>
    <recommendedName>
        <fullName evidence="6">Haloacid dehalogenase-like hydrolase domain-containing protein</fullName>
    </recommendedName>
</protein>
<dbReference type="SUPFAM" id="SSF56784">
    <property type="entry name" value="HAD-like"/>
    <property type="match status" value="1"/>
</dbReference>
<comment type="cofactor">
    <cofactor evidence="1">
        <name>Mg(2+)</name>
        <dbReference type="ChEBI" id="CHEBI:18420"/>
    </cofactor>
</comment>
<dbReference type="GO" id="GO:0046872">
    <property type="term" value="F:metal ion binding"/>
    <property type="evidence" value="ECO:0007669"/>
    <property type="project" value="UniProtKB-KW"/>
</dbReference>
<dbReference type="InterPro" id="IPR023214">
    <property type="entry name" value="HAD_sf"/>
</dbReference>
<dbReference type="Gene3D" id="3.40.50.1000">
    <property type="entry name" value="HAD superfamily/HAD-like"/>
    <property type="match status" value="1"/>
</dbReference>
<dbReference type="InterPro" id="IPR023198">
    <property type="entry name" value="PGP-like_dom2"/>
</dbReference>
<dbReference type="InterPro" id="IPR041492">
    <property type="entry name" value="HAD_2"/>
</dbReference>
<evidence type="ECO:0008006" key="6">
    <source>
        <dbReference type="Google" id="ProtNLM"/>
    </source>
</evidence>